<dbReference type="SMART" id="SM00432">
    <property type="entry name" value="MADS"/>
    <property type="match status" value="1"/>
</dbReference>
<reference evidence="7 10" key="2">
    <citation type="journal article" date="2014" name="BMC Genomics">
        <title>An improved genome release (version Mt4.0) for the model legume Medicago truncatula.</title>
        <authorList>
            <person name="Tang H."/>
            <person name="Krishnakumar V."/>
            <person name="Bidwell S."/>
            <person name="Rosen B."/>
            <person name="Chan A."/>
            <person name="Zhou S."/>
            <person name="Gentzbittel L."/>
            <person name="Childs K.L."/>
            <person name="Yandell M."/>
            <person name="Gundlach H."/>
            <person name="Mayer K.F."/>
            <person name="Schwartz D.C."/>
            <person name="Town C.D."/>
        </authorList>
    </citation>
    <scope>GENOME REANNOTATION</scope>
    <source>
        <strain evidence="7">A17</strain>
        <strain evidence="9 10">cv. Jemalong A17</strain>
    </source>
</reference>
<dbReference type="HOGENOM" id="CLU_058907_0_0_1"/>
<protein>
    <submittedName>
        <fullName evidence="7">MADS-box transcription factor family protein</fullName>
    </submittedName>
    <submittedName>
        <fullName evidence="8">Putative transcription factor MADS-type1 family</fullName>
    </submittedName>
</protein>
<dbReference type="Proteomes" id="UP000265566">
    <property type="component" value="Chromosome 4"/>
</dbReference>
<keyword evidence="4" id="KW-0804">Transcription</keyword>
<dbReference type="GO" id="GO:0046983">
    <property type="term" value="F:protein dimerization activity"/>
    <property type="evidence" value="ECO:0007669"/>
    <property type="project" value="InterPro"/>
</dbReference>
<reference evidence="9" key="3">
    <citation type="submission" date="2015-04" db="UniProtKB">
        <authorList>
            <consortium name="EnsemblPlants"/>
        </authorList>
    </citation>
    <scope>IDENTIFICATION</scope>
    <source>
        <strain evidence="9">cv. Jemalong A17</strain>
    </source>
</reference>
<evidence type="ECO:0000313" key="7">
    <source>
        <dbReference type="EMBL" id="KEH31870.1"/>
    </source>
</evidence>
<evidence type="ECO:0000256" key="4">
    <source>
        <dbReference type="ARBA" id="ARBA00023163"/>
    </source>
</evidence>
<dbReference type="EnsemblPlants" id="KEH31870">
    <property type="protein sequence ID" value="KEH31870"/>
    <property type="gene ID" value="MTR_4g107170"/>
</dbReference>
<dbReference type="STRING" id="3880.A0A072V1C0"/>
<dbReference type="EMBL" id="CM001220">
    <property type="protein sequence ID" value="KEH31870.1"/>
    <property type="molecule type" value="Genomic_DNA"/>
</dbReference>
<evidence type="ECO:0000256" key="5">
    <source>
        <dbReference type="ARBA" id="ARBA00023242"/>
    </source>
</evidence>
<organism evidence="7 10">
    <name type="scientific">Medicago truncatula</name>
    <name type="common">Barrel medic</name>
    <name type="synonym">Medicago tribuloides</name>
    <dbReference type="NCBI Taxonomy" id="3880"/>
    <lineage>
        <taxon>Eukaryota</taxon>
        <taxon>Viridiplantae</taxon>
        <taxon>Streptophyta</taxon>
        <taxon>Embryophyta</taxon>
        <taxon>Tracheophyta</taxon>
        <taxon>Spermatophyta</taxon>
        <taxon>Magnoliopsida</taxon>
        <taxon>eudicotyledons</taxon>
        <taxon>Gunneridae</taxon>
        <taxon>Pentapetalae</taxon>
        <taxon>rosids</taxon>
        <taxon>fabids</taxon>
        <taxon>Fabales</taxon>
        <taxon>Fabaceae</taxon>
        <taxon>Papilionoideae</taxon>
        <taxon>50 kb inversion clade</taxon>
        <taxon>NPAAA clade</taxon>
        <taxon>Hologalegina</taxon>
        <taxon>IRL clade</taxon>
        <taxon>Trifolieae</taxon>
        <taxon>Medicago</taxon>
    </lineage>
</organism>
<sequence>MGRAKIPMKYIQSAKSRKITFKQRKQGLEKKISEFCKKSGAKACFIVYDGDHNTVEPMTWPEDLISVNSLLQEYQNQKIEKTPKIFDVKDYFENKKEKVETKINKVRRDIISNIYPTWHPHFSNLDGNQLRDFIATINAKIQACNHKISMLKNMQQIETNTLDICEMIDFSDLGDFPPSSPLNQLNGLVEMNDQVVNPDYTSEIVDFTSLGDLPPNSSSNQLSQHVNLNDWNQLDDGVLCWDCQPDEFVWKDLSF</sequence>
<evidence type="ECO:0000313" key="8">
    <source>
        <dbReference type="EMBL" id="RHN63562.1"/>
    </source>
</evidence>
<reference evidence="8" key="4">
    <citation type="journal article" date="2018" name="Nat. Plants">
        <title>Whole-genome landscape of Medicago truncatula symbiotic genes.</title>
        <authorList>
            <person name="Pecrix Y."/>
            <person name="Gamas P."/>
            <person name="Carrere S."/>
        </authorList>
    </citation>
    <scope>NUCLEOTIDE SEQUENCE</scope>
    <source>
        <tissue evidence="8">Leaves</tissue>
    </source>
</reference>
<gene>
    <name evidence="9" type="primary">25493777</name>
    <name evidence="7" type="ordered locus">MTR_4g107170</name>
    <name evidence="8" type="ORF">MtrunA17_Chr4g0059631</name>
</gene>
<accession>A0A072V1C0</accession>
<evidence type="ECO:0000256" key="3">
    <source>
        <dbReference type="ARBA" id="ARBA00023125"/>
    </source>
</evidence>
<keyword evidence="5" id="KW-0539">Nucleus</keyword>
<feature type="domain" description="MADS-box" evidence="6">
    <location>
        <begin position="1"/>
        <end position="48"/>
    </location>
</feature>
<dbReference type="Gene3D" id="3.40.1810.10">
    <property type="entry name" value="Transcription factor, MADS-box"/>
    <property type="match status" value="1"/>
</dbReference>
<dbReference type="GO" id="GO:0000981">
    <property type="term" value="F:DNA-binding transcription factor activity, RNA polymerase II-specific"/>
    <property type="evidence" value="ECO:0000318"/>
    <property type="project" value="GO_Central"/>
</dbReference>
<dbReference type="GO" id="GO:0045944">
    <property type="term" value="P:positive regulation of transcription by RNA polymerase II"/>
    <property type="evidence" value="ECO:0007669"/>
    <property type="project" value="InterPro"/>
</dbReference>
<dbReference type="AlphaFoldDB" id="A0A072V1C0"/>
<evidence type="ECO:0000256" key="1">
    <source>
        <dbReference type="ARBA" id="ARBA00004123"/>
    </source>
</evidence>
<keyword evidence="2" id="KW-0805">Transcription regulation</keyword>
<dbReference type="InterPro" id="IPR033897">
    <property type="entry name" value="SRF-like_MADS-box"/>
</dbReference>
<dbReference type="Pfam" id="PF00319">
    <property type="entry name" value="SRF-TF"/>
    <property type="match status" value="1"/>
</dbReference>
<evidence type="ECO:0000256" key="2">
    <source>
        <dbReference type="ARBA" id="ARBA00023015"/>
    </source>
</evidence>
<comment type="subcellular location">
    <subcellularLocation>
        <location evidence="1">Nucleus</location>
    </subcellularLocation>
</comment>
<dbReference type="InterPro" id="IPR036879">
    <property type="entry name" value="TF_MADSbox_sf"/>
</dbReference>
<evidence type="ECO:0000313" key="10">
    <source>
        <dbReference type="Proteomes" id="UP000002051"/>
    </source>
</evidence>
<dbReference type="InterPro" id="IPR002100">
    <property type="entry name" value="TF_MADSbox"/>
</dbReference>
<dbReference type="PANTHER" id="PTHR11945">
    <property type="entry name" value="MADS BOX PROTEIN"/>
    <property type="match status" value="1"/>
</dbReference>
<dbReference type="PROSITE" id="PS50066">
    <property type="entry name" value="MADS_BOX_2"/>
    <property type="match status" value="1"/>
</dbReference>
<dbReference type="SUPFAM" id="SSF55455">
    <property type="entry name" value="SRF-like"/>
    <property type="match status" value="1"/>
</dbReference>
<dbReference type="GO" id="GO:0006357">
    <property type="term" value="P:regulation of transcription by RNA polymerase II"/>
    <property type="evidence" value="ECO:0000318"/>
    <property type="project" value="GO_Central"/>
</dbReference>
<dbReference type="Gramene" id="rna26276">
    <property type="protein sequence ID" value="RHN63562.1"/>
    <property type="gene ID" value="gene26276"/>
</dbReference>
<dbReference type="CDD" id="cd00266">
    <property type="entry name" value="MADS_SRF_like"/>
    <property type="match status" value="1"/>
</dbReference>
<keyword evidence="3" id="KW-0238">DNA-binding</keyword>
<dbReference type="Proteomes" id="UP000002051">
    <property type="component" value="Chromosome 4"/>
</dbReference>
<name>A0A072V1C0_MEDTR</name>
<dbReference type="OrthoDB" id="601557at2759"/>
<dbReference type="GO" id="GO:0005634">
    <property type="term" value="C:nucleus"/>
    <property type="evidence" value="ECO:0007669"/>
    <property type="project" value="UniProtKB-SubCell"/>
</dbReference>
<proteinExistence type="predicted"/>
<dbReference type="KEGG" id="mtr:25493777"/>
<evidence type="ECO:0000259" key="6">
    <source>
        <dbReference type="PROSITE" id="PS50066"/>
    </source>
</evidence>
<keyword evidence="10" id="KW-1185">Reference proteome</keyword>
<dbReference type="GO" id="GO:0000978">
    <property type="term" value="F:RNA polymerase II cis-regulatory region sequence-specific DNA binding"/>
    <property type="evidence" value="ECO:0000318"/>
    <property type="project" value="GO_Central"/>
</dbReference>
<dbReference type="PANTHER" id="PTHR11945:SF564">
    <property type="entry name" value="PROTEIN, PUTATIVE-RELATED"/>
    <property type="match status" value="1"/>
</dbReference>
<dbReference type="EMBL" id="PSQE01000004">
    <property type="protein sequence ID" value="RHN63562.1"/>
    <property type="molecule type" value="Genomic_DNA"/>
</dbReference>
<evidence type="ECO:0000313" key="9">
    <source>
        <dbReference type="EnsemblPlants" id="KEH31870"/>
    </source>
</evidence>
<reference evidence="7 10" key="1">
    <citation type="journal article" date="2011" name="Nature">
        <title>The Medicago genome provides insight into the evolution of rhizobial symbioses.</title>
        <authorList>
            <person name="Young N.D."/>
            <person name="Debelle F."/>
            <person name="Oldroyd G.E."/>
            <person name="Geurts R."/>
            <person name="Cannon S.B."/>
            <person name="Udvardi M.K."/>
            <person name="Benedito V.A."/>
            <person name="Mayer K.F."/>
            <person name="Gouzy J."/>
            <person name="Schoof H."/>
            <person name="Van de Peer Y."/>
            <person name="Proost S."/>
            <person name="Cook D.R."/>
            <person name="Meyers B.C."/>
            <person name="Spannagl M."/>
            <person name="Cheung F."/>
            <person name="De Mita S."/>
            <person name="Krishnakumar V."/>
            <person name="Gundlach H."/>
            <person name="Zhou S."/>
            <person name="Mudge J."/>
            <person name="Bharti A.K."/>
            <person name="Murray J.D."/>
            <person name="Naoumkina M.A."/>
            <person name="Rosen B."/>
            <person name="Silverstein K.A."/>
            <person name="Tang H."/>
            <person name="Rombauts S."/>
            <person name="Zhao P.X."/>
            <person name="Zhou P."/>
            <person name="Barbe V."/>
            <person name="Bardou P."/>
            <person name="Bechner M."/>
            <person name="Bellec A."/>
            <person name="Berger A."/>
            <person name="Berges H."/>
            <person name="Bidwell S."/>
            <person name="Bisseling T."/>
            <person name="Choisne N."/>
            <person name="Couloux A."/>
            <person name="Denny R."/>
            <person name="Deshpande S."/>
            <person name="Dai X."/>
            <person name="Doyle J.J."/>
            <person name="Dudez A.M."/>
            <person name="Farmer A.D."/>
            <person name="Fouteau S."/>
            <person name="Franken C."/>
            <person name="Gibelin C."/>
            <person name="Gish J."/>
            <person name="Goldstein S."/>
            <person name="Gonzalez A.J."/>
            <person name="Green P.J."/>
            <person name="Hallab A."/>
            <person name="Hartog M."/>
            <person name="Hua A."/>
            <person name="Humphray S.J."/>
            <person name="Jeong D.H."/>
            <person name="Jing Y."/>
            <person name="Jocker A."/>
            <person name="Kenton S.M."/>
            <person name="Kim D.J."/>
            <person name="Klee K."/>
            <person name="Lai H."/>
            <person name="Lang C."/>
            <person name="Lin S."/>
            <person name="Macmil S.L."/>
            <person name="Magdelenat G."/>
            <person name="Matthews L."/>
            <person name="McCorrison J."/>
            <person name="Monaghan E.L."/>
            <person name="Mun J.H."/>
            <person name="Najar F.Z."/>
            <person name="Nicholson C."/>
            <person name="Noirot C."/>
            <person name="O'Bleness M."/>
            <person name="Paule C.R."/>
            <person name="Poulain J."/>
            <person name="Prion F."/>
            <person name="Qin B."/>
            <person name="Qu C."/>
            <person name="Retzel E.F."/>
            <person name="Riddle C."/>
            <person name="Sallet E."/>
            <person name="Samain S."/>
            <person name="Samson N."/>
            <person name="Sanders I."/>
            <person name="Saurat O."/>
            <person name="Scarpelli C."/>
            <person name="Schiex T."/>
            <person name="Segurens B."/>
            <person name="Severin A.J."/>
            <person name="Sherrier D.J."/>
            <person name="Shi R."/>
            <person name="Sims S."/>
            <person name="Singer S.R."/>
            <person name="Sinharoy S."/>
            <person name="Sterck L."/>
            <person name="Viollet A."/>
            <person name="Wang B.B."/>
            <person name="Wang K."/>
            <person name="Wang M."/>
            <person name="Wang X."/>
            <person name="Warfsmann J."/>
            <person name="Weissenbach J."/>
            <person name="White D.D."/>
            <person name="White J.D."/>
            <person name="Wiley G.B."/>
            <person name="Wincker P."/>
            <person name="Xing Y."/>
            <person name="Yang L."/>
            <person name="Yao Z."/>
            <person name="Ying F."/>
            <person name="Zhai J."/>
            <person name="Zhou L."/>
            <person name="Zuber A."/>
            <person name="Denarie J."/>
            <person name="Dixon R.A."/>
            <person name="May G.D."/>
            <person name="Schwartz D.C."/>
            <person name="Rogers J."/>
            <person name="Quetier F."/>
            <person name="Town C.D."/>
            <person name="Roe B.A."/>
        </authorList>
    </citation>
    <scope>NUCLEOTIDE SEQUENCE [LARGE SCALE GENOMIC DNA]</scope>
    <source>
        <strain evidence="7">A17</strain>
        <strain evidence="9 10">cv. Jemalong A17</strain>
    </source>
</reference>